<dbReference type="RefSeq" id="WP_034356548.1">
    <property type="nucleotide sequence ID" value="NZ_JRPR02000018.1"/>
</dbReference>
<keyword evidence="1" id="KW-0472">Membrane</keyword>
<dbReference type="NCBIfam" id="TIGR00056">
    <property type="entry name" value="MlaE family lipid ABC transporter permease subunit"/>
    <property type="match status" value="1"/>
</dbReference>
<comment type="caution">
    <text evidence="2">The sequence shown here is derived from an EMBL/GenBank/DDBJ whole genome shotgun (WGS) entry which is preliminary data.</text>
</comment>
<feature type="transmembrane region" description="Helical" evidence="1">
    <location>
        <begin position="354"/>
        <end position="373"/>
    </location>
</feature>
<dbReference type="GO" id="GO:0005548">
    <property type="term" value="F:phospholipid transporter activity"/>
    <property type="evidence" value="ECO:0007669"/>
    <property type="project" value="TreeGrafter"/>
</dbReference>
<evidence type="ECO:0000313" key="3">
    <source>
        <dbReference type="Proteomes" id="UP000029733"/>
    </source>
</evidence>
<dbReference type="Proteomes" id="UP000029733">
    <property type="component" value="Unassembled WGS sequence"/>
</dbReference>
<feature type="transmembrane region" description="Helical" evidence="1">
    <location>
        <begin position="102"/>
        <end position="118"/>
    </location>
</feature>
<dbReference type="AlphaFoldDB" id="A0A4V6I258"/>
<evidence type="ECO:0000256" key="1">
    <source>
        <dbReference type="RuleBase" id="RU362044"/>
    </source>
</evidence>
<proteinExistence type="inferred from homology"/>
<dbReference type="InterPro" id="IPR036513">
    <property type="entry name" value="STAS_dom_sf"/>
</dbReference>
<dbReference type="Pfam" id="PF02405">
    <property type="entry name" value="MlaE"/>
    <property type="match status" value="1"/>
</dbReference>
<sequence length="374" mass="42396">MTFTINSMHNRIYIQLQGRCDYTLKKSTQRALARAIEHSKVLSIDFSGVSKVDFVFCAFVYELLEGRAYELIGTSTQIDEIFDTLKSTLPRQKQAQEQNISLFYRIWFIFTHLFMFLGKRVEQFFHTCLDFLQFCGMCLWYFFRAVLHPHYFKLSSIFYHINEAGFKALPVALLTSFIVSYAIALQGVLQLDRMGVPLMSVEIVAKLCLREMGPFILAIVIAGRSASAFSAQIGVMNLTEENDALKTMNLSLFDYLILPRVLALVIVMPLLVFLADAISLFGAMLAIKIQAGINFVQYLERFYEYVSIEHFWVGVIKAPFFGATIALIGCFRGLCVKGDAESVGLETTKSVVNVIFWVILINALFSLITTRLGI</sequence>
<name>A0A4V6I258_9HELI</name>
<dbReference type="PANTHER" id="PTHR30188:SF3">
    <property type="entry name" value="ABC TRANSPORTER PERMEASE"/>
    <property type="match status" value="1"/>
</dbReference>
<evidence type="ECO:0000313" key="2">
    <source>
        <dbReference type="EMBL" id="TLD94652.1"/>
    </source>
</evidence>
<gene>
    <name evidence="2" type="ORF">LS71_009220</name>
</gene>
<feature type="transmembrane region" description="Helical" evidence="1">
    <location>
        <begin position="250"/>
        <end position="272"/>
    </location>
</feature>
<dbReference type="InterPro" id="IPR030802">
    <property type="entry name" value="Permease_MalE"/>
</dbReference>
<dbReference type="EMBL" id="JRPR02000018">
    <property type="protein sequence ID" value="TLD94652.1"/>
    <property type="molecule type" value="Genomic_DNA"/>
</dbReference>
<keyword evidence="1" id="KW-0812">Transmembrane</keyword>
<comment type="similarity">
    <text evidence="1">Belongs to the MlaE permease family.</text>
</comment>
<dbReference type="GO" id="GO:0043190">
    <property type="term" value="C:ATP-binding cassette (ABC) transporter complex"/>
    <property type="evidence" value="ECO:0007669"/>
    <property type="project" value="InterPro"/>
</dbReference>
<dbReference type="InterPro" id="IPR003453">
    <property type="entry name" value="ABC_MlaE_roteobac"/>
</dbReference>
<organism evidence="2 3">
    <name type="scientific">Helicobacter jaachi</name>
    <dbReference type="NCBI Taxonomy" id="1677920"/>
    <lineage>
        <taxon>Bacteria</taxon>
        <taxon>Pseudomonadati</taxon>
        <taxon>Campylobacterota</taxon>
        <taxon>Epsilonproteobacteria</taxon>
        <taxon>Campylobacterales</taxon>
        <taxon>Helicobacteraceae</taxon>
        <taxon>Helicobacter</taxon>
    </lineage>
</organism>
<dbReference type="SUPFAM" id="SSF52091">
    <property type="entry name" value="SpoIIaa-like"/>
    <property type="match status" value="1"/>
</dbReference>
<feature type="transmembrane region" description="Helical" evidence="1">
    <location>
        <begin position="124"/>
        <end position="147"/>
    </location>
</feature>
<reference evidence="2 3" key="1">
    <citation type="journal article" date="2014" name="Genome Announc.">
        <title>Draft genome sequences of eight enterohepatic helicobacter species isolated from both laboratory and wild rodents.</title>
        <authorList>
            <person name="Sheh A."/>
            <person name="Shen Z."/>
            <person name="Fox J.G."/>
        </authorList>
    </citation>
    <scope>NUCLEOTIDE SEQUENCE [LARGE SCALE GENOMIC DNA]</scope>
    <source>
        <strain evidence="2 3">MIT 09-6949</strain>
    </source>
</reference>
<keyword evidence="3" id="KW-1185">Reference proteome</keyword>
<accession>A0A4V6I258</accession>
<feature type="transmembrane region" description="Helical" evidence="1">
    <location>
        <begin position="215"/>
        <end position="238"/>
    </location>
</feature>
<protein>
    <submittedName>
        <fullName evidence="2">ABC transporter permease</fullName>
    </submittedName>
</protein>
<keyword evidence="1" id="KW-1133">Transmembrane helix</keyword>
<feature type="transmembrane region" description="Helical" evidence="1">
    <location>
        <begin position="168"/>
        <end position="189"/>
    </location>
</feature>
<feature type="transmembrane region" description="Helical" evidence="1">
    <location>
        <begin position="311"/>
        <end position="334"/>
    </location>
</feature>
<dbReference type="STRING" id="1677920.LS71_08470"/>
<dbReference type="OrthoDB" id="9805022at2"/>
<dbReference type="PANTHER" id="PTHR30188">
    <property type="entry name" value="ABC TRANSPORTER PERMEASE PROTEIN-RELATED"/>
    <property type="match status" value="1"/>
</dbReference>